<feature type="non-terminal residue" evidence="1">
    <location>
        <position position="225"/>
    </location>
</feature>
<sequence length="225" mass="24564">KGRFLNNINAVSKTDFADKRGMRYVRVNAPAGATSGKYYPVVVMRSAGSVSELASRVIITTATRTAGDPMNNCEFNGFVMPGGWTDRGRYAYGMFWQYQNNERAIHSIMMSNKGDDLRSVFYVDGAAFPVFAFIEDGLSISAPGADLVVNDTTYKFGATNPATECIAADVILDFKSGRGFYESHSLIVNDNLSCKKLFATDEIVARGGNQIRMIGGEYGACLLYT</sequence>
<proteinExistence type="predicted"/>
<gene>
    <name evidence="1" type="ORF">GQM21_31675</name>
</gene>
<reference evidence="1 2" key="1">
    <citation type="submission" date="2019-12" db="EMBL/GenBank/DDBJ databases">
        <title>Enteriobacteria Tanzani isolates_10432.</title>
        <authorList>
            <person name="Subbiah M."/>
            <person name="Call D."/>
        </authorList>
    </citation>
    <scope>NUCLEOTIDE SEQUENCE [LARGE SCALE GENOMIC DNA]</scope>
    <source>
        <strain evidence="1 2">10432wG8</strain>
    </source>
</reference>
<evidence type="ECO:0000313" key="1">
    <source>
        <dbReference type="EMBL" id="MWL01619.1"/>
    </source>
</evidence>
<comment type="caution">
    <text evidence="1">The sequence shown here is derived from an EMBL/GenBank/DDBJ whole genome shotgun (WGS) entry which is preliminary data.</text>
</comment>
<dbReference type="EMBL" id="WTML01000667">
    <property type="protein sequence ID" value="MWL01619.1"/>
    <property type="molecule type" value="Genomic_DNA"/>
</dbReference>
<evidence type="ECO:0000313" key="2">
    <source>
        <dbReference type="Proteomes" id="UP000462271"/>
    </source>
</evidence>
<dbReference type="PANTHER" id="PTHR35191:SF1">
    <property type="entry name" value="PROPHAGE SIDE TAIL FIBER PROTEIN HOMOLOG STFQ-RELATED"/>
    <property type="match status" value="1"/>
</dbReference>
<dbReference type="InterPro" id="IPR051934">
    <property type="entry name" value="Phage_Tail_Fiber_Structural"/>
</dbReference>
<dbReference type="PANTHER" id="PTHR35191">
    <property type="entry name" value="PROPHAGE SIDE TAIL FIBER PROTEIN HOMOLOG STFQ-RELATED"/>
    <property type="match status" value="1"/>
</dbReference>
<dbReference type="Proteomes" id="UP000462271">
    <property type="component" value="Unassembled WGS sequence"/>
</dbReference>
<feature type="non-terminal residue" evidence="1">
    <location>
        <position position="1"/>
    </location>
</feature>
<dbReference type="AlphaFoldDB" id="A0A8T5YP85"/>
<organism evidence="1 2">
    <name type="scientific">Escherichia coli</name>
    <dbReference type="NCBI Taxonomy" id="562"/>
    <lineage>
        <taxon>Bacteria</taxon>
        <taxon>Pseudomonadati</taxon>
        <taxon>Pseudomonadota</taxon>
        <taxon>Gammaproteobacteria</taxon>
        <taxon>Enterobacterales</taxon>
        <taxon>Enterobacteriaceae</taxon>
        <taxon>Escherichia</taxon>
    </lineage>
</organism>
<evidence type="ECO:0008006" key="3">
    <source>
        <dbReference type="Google" id="ProtNLM"/>
    </source>
</evidence>
<name>A0A8T5YP85_ECOLX</name>
<accession>A0A8T5YP85</accession>
<protein>
    <recommendedName>
        <fullName evidence="3">Phage tail protein</fullName>
    </recommendedName>
</protein>